<proteinExistence type="predicted"/>
<dbReference type="GO" id="GO:0046914">
    <property type="term" value="F:transition metal ion binding"/>
    <property type="evidence" value="ECO:0007669"/>
    <property type="project" value="InterPro"/>
</dbReference>
<dbReference type="EMBL" id="BLXZ01000006">
    <property type="protein sequence ID" value="GFO69429.1"/>
    <property type="molecule type" value="Genomic_DNA"/>
</dbReference>
<reference evidence="4" key="1">
    <citation type="submission" date="2020-06" db="EMBL/GenBank/DDBJ databases">
        <title>Draft genomic sequecing of Geomonas sp. Red745.</title>
        <authorList>
            <person name="Itoh H."/>
            <person name="Xu Z.X."/>
            <person name="Ushijima N."/>
            <person name="Masuda Y."/>
            <person name="Shiratori Y."/>
            <person name="Senoo K."/>
        </authorList>
    </citation>
    <scope>NUCLEOTIDE SEQUENCE [LARGE SCALE GENOMIC DNA]</scope>
    <source>
        <strain evidence="4">Red745</strain>
    </source>
</reference>
<gene>
    <name evidence="3" type="ORF">GMLC_30080</name>
</gene>
<evidence type="ECO:0000313" key="3">
    <source>
        <dbReference type="EMBL" id="GFO69429.1"/>
    </source>
</evidence>
<evidence type="ECO:0000259" key="2">
    <source>
        <dbReference type="SMART" id="SM00899"/>
    </source>
</evidence>
<dbReference type="InterPro" id="IPR052713">
    <property type="entry name" value="FeoA"/>
</dbReference>
<protein>
    <submittedName>
        <fullName evidence="3">Iron transporter FeoA</fullName>
    </submittedName>
</protein>
<evidence type="ECO:0000313" key="4">
    <source>
        <dbReference type="Proteomes" id="UP000587586"/>
    </source>
</evidence>
<dbReference type="SUPFAM" id="SSF50037">
    <property type="entry name" value="C-terminal domain of transcriptional repressors"/>
    <property type="match status" value="1"/>
</dbReference>
<dbReference type="SMART" id="SM00899">
    <property type="entry name" value="FeoA"/>
    <property type="match status" value="1"/>
</dbReference>
<accession>A0A6V8NE77</accession>
<evidence type="ECO:0000256" key="1">
    <source>
        <dbReference type="ARBA" id="ARBA00023004"/>
    </source>
</evidence>
<dbReference type="InterPro" id="IPR008988">
    <property type="entry name" value="Transcriptional_repressor_C"/>
</dbReference>
<dbReference type="InterPro" id="IPR038157">
    <property type="entry name" value="FeoA_core_dom"/>
</dbReference>
<comment type="caution">
    <text evidence="3">The sequence shown here is derived from an EMBL/GenBank/DDBJ whole genome shotgun (WGS) entry which is preliminary data.</text>
</comment>
<name>A0A6V8NE77_9BACT</name>
<sequence length="75" mass="8016">MNLAGLKPGQKGRIVSIGAIGPLKRRLMDMGVLVGEEVKVVKVAPMGDPIEVFIKSYNLSLRKNEAEGIAVEVLA</sequence>
<organism evidence="3 4">
    <name type="scientific">Geomonas limicola</name>
    <dbReference type="NCBI Taxonomy" id="2740186"/>
    <lineage>
        <taxon>Bacteria</taxon>
        <taxon>Pseudomonadati</taxon>
        <taxon>Thermodesulfobacteriota</taxon>
        <taxon>Desulfuromonadia</taxon>
        <taxon>Geobacterales</taxon>
        <taxon>Geobacteraceae</taxon>
        <taxon>Geomonas</taxon>
    </lineage>
</organism>
<dbReference type="RefSeq" id="WP_183362016.1">
    <property type="nucleotide sequence ID" value="NZ_BLXZ01000006.1"/>
</dbReference>
<dbReference type="Pfam" id="PF04023">
    <property type="entry name" value="FeoA"/>
    <property type="match status" value="1"/>
</dbReference>
<dbReference type="Proteomes" id="UP000587586">
    <property type="component" value="Unassembled WGS sequence"/>
</dbReference>
<dbReference type="PANTHER" id="PTHR42954">
    <property type="entry name" value="FE(2+) TRANSPORT PROTEIN A"/>
    <property type="match status" value="1"/>
</dbReference>
<feature type="domain" description="Ferrous iron transporter FeoA-like" evidence="2">
    <location>
        <begin position="1"/>
        <end position="73"/>
    </location>
</feature>
<dbReference type="InterPro" id="IPR007167">
    <property type="entry name" value="Fe-transptr_FeoA-like"/>
</dbReference>
<dbReference type="Gene3D" id="2.30.30.90">
    <property type="match status" value="1"/>
</dbReference>
<dbReference type="AlphaFoldDB" id="A0A6V8NE77"/>
<keyword evidence="1" id="KW-0408">Iron</keyword>
<dbReference type="PANTHER" id="PTHR42954:SF2">
    <property type="entry name" value="FE(2+) TRANSPORT PROTEIN A"/>
    <property type="match status" value="1"/>
</dbReference>
<keyword evidence="4" id="KW-1185">Reference proteome</keyword>